<evidence type="ECO:0000313" key="1">
    <source>
        <dbReference type="EMBL" id="CAD8165536.1"/>
    </source>
</evidence>
<gene>
    <name evidence="1" type="ORF">PPENT_87.1.T0420268</name>
</gene>
<comment type="caution">
    <text evidence="1">The sequence shown here is derived from an EMBL/GenBank/DDBJ whole genome shotgun (WGS) entry which is preliminary data.</text>
</comment>
<dbReference type="AlphaFoldDB" id="A0A8S1USV1"/>
<dbReference type="EMBL" id="CAJJDO010000042">
    <property type="protein sequence ID" value="CAD8165536.1"/>
    <property type="molecule type" value="Genomic_DNA"/>
</dbReference>
<name>A0A8S1USV1_9CILI</name>
<sequence>MNIMVKQLDYPQFKIVKNQFLCQRLINLMKWKDLMDNCGILNKIFLKIVILFHLQQRIYLHFNHVVVNIYNSIQLIIPLDYMQNQGILSLRSWIRLLVVFSLKIYIHQITYFLKMNILQIQYNSILIIKIGIANLQKVLSLIKVEILETFLGQ</sequence>
<dbReference type="OrthoDB" id="323142at2759"/>
<reference evidence="1" key="1">
    <citation type="submission" date="2021-01" db="EMBL/GenBank/DDBJ databases">
        <authorList>
            <consortium name="Genoscope - CEA"/>
            <person name="William W."/>
        </authorList>
    </citation>
    <scope>NUCLEOTIDE SEQUENCE</scope>
</reference>
<proteinExistence type="predicted"/>
<accession>A0A8S1USV1</accession>
<keyword evidence="2" id="KW-1185">Reference proteome</keyword>
<dbReference type="Proteomes" id="UP000689195">
    <property type="component" value="Unassembled WGS sequence"/>
</dbReference>
<organism evidence="1 2">
    <name type="scientific">Paramecium pentaurelia</name>
    <dbReference type="NCBI Taxonomy" id="43138"/>
    <lineage>
        <taxon>Eukaryota</taxon>
        <taxon>Sar</taxon>
        <taxon>Alveolata</taxon>
        <taxon>Ciliophora</taxon>
        <taxon>Intramacronucleata</taxon>
        <taxon>Oligohymenophorea</taxon>
        <taxon>Peniculida</taxon>
        <taxon>Parameciidae</taxon>
        <taxon>Paramecium</taxon>
    </lineage>
</organism>
<protein>
    <submittedName>
        <fullName evidence="1">Uncharacterized protein</fullName>
    </submittedName>
</protein>
<evidence type="ECO:0000313" key="2">
    <source>
        <dbReference type="Proteomes" id="UP000689195"/>
    </source>
</evidence>